<evidence type="ECO:0000259" key="2">
    <source>
        <dbReference type="SMART" id="SM00128"/>
    </source>
</evidence>
<dbReference type="EMBL" id="KB822720">
    <property type="protein sequence ID" value="ETN40595.1"/>
    <property type="molecule type" value="Genomic_DNA"/>
</dbReference>
<dbReference type="STRING" id="1220924.W2RW99"/>
<organism evidence="3 4">
    <name type="scientific">Cyphellophora europaea (strain CBS 101466)</name>
    <name type="common">Phialophora europaea</name>
    <dbReference type="NCBI Taxonomy" id="1220924"/>
    <lineage>
        <taxon>Eukaryota</taxon>
        <taxon>Fungi</taxon>
        <taxon>Dikarya</taxon>
        <taxon>Ascomycota</taxon>
        <taxon>Pezizomycotina</taxon>
        <taxon>Eurotiomycetes</taxon>
        <taxon>Chaetothyriomycetidae</taxon>
        <taxon>Chaetothyriales</taxon>
        <taxon>Cyphellophoraceae</taxon>
        <taxon>Cyphellophora</taxon>
    </lineage>
</organism>
<dbReference type="VEuPathDB" id="FungiDB:HMPREF1541_04872"/>
<dbReference type="Proteomes" id="UP000030752">
    <property type="component" value="Unassembled WGS sequence"/>
</dbReference>
<feature type="region of interest" description="Disordered" evidence="1">
    <location>
        <begin position="172"/>
        <end position="194"/>
    </location>
</feature>
<sequence>MATLDACIVTFNCARNQIRPDVFAPHLLSVTSSTPDLLVLCLQEIAPLAYAFLGGSFLTPYYNAFATAVNITDAGYVNVISRNVGLTSIMIFAKVDVASNITWMDTGSTGVGVQETGHKGAVGVRIGYGETVLTFVSAHLAPAEDATQRRNQDFKAVAERLVFVAEQKHSVRDERDEDTPLLQSPARGTGAKGIYDPTTHLFVAGDLNYRTSSRPPTPEDALSFPQPTADPKDPYHWSHLLKQDQLHKEVEAGRTLHGLHESPIEFPPTYKYRNKEDVTQDGERPWQWATHRWPSWCDRIFYSPTNLKPHTYQALPLFDTSDHRPVALSVSIPLQSVSSSSWQEAPFKIDPEWKAKRSAARRKELAVGIVAYLTWTTEGQCVLLATAIAACGLGYILRSITA</sequence>
<keyword evidence="4" id="KW-1185">Reference proteome</keyword>
<protein>
    <recommendedName>
        <fullName evidence="2">Inositol polyphosphate-related phosphatase domain-containing protein</fullName>
    </recommendedName>
</protein>
<dbReference type="GO" id="GO:0046856">
    <property type="term" value="P:phosphatidylinositol dephosphorylation"/>
    <property type="evidence" value="ECO:0007669"/>
    <property type="project" value="InterPro"/>
</dbReference>
<dbReference type="HOGENOM" id="CLU_025224_1_1_1"/>
<gene>
    <name evidence="3" type="ORF">HMPREF1541_04872</name>
</gene>
<dbReference type="InterPro" id="IPR036691">
    <property type="entry name" value="Endo/exonu/phosph_ase_sf"/>
</dbReference>
<dbReference type="InterPro" id="IPR000300">
    <property type="entry name" value="IPPc"/>
</dbReference>
<dbReference type="Pfam" id="PF22669">
    <property type="entry name" value="Exo_endo_phos2"/>
    <property type="match status" value="1"/>
</dbReference>
<accession>W2RW99</accession>
<evidence type="ECO:0000256" key="1">
    <source>
        <dbReference type="SAM" id="MobiDB-lite"/>
    </source>
</evidence>
<dbReference type="SMART" id="SM00128">
    <property type="entry name" value="IPPc"/>
    <property type="match status" value="1"/>
</dbReference>
<dbReference type="AlphaFoldDB" id="W2RW99"/>
<dbReference type="OrthoDB" id="62798at2759"/>
<evidence type="ECO:0000313" key="3">
    <source>
        <dbReference type="EMBL" id="ETN40595.1"/>
    </source>
</evidence>
<reference evidence="3 4" key="1">
    <citation type="submission" date="2013-03" db="EMBL/GenBank/DDBJ databases">
        <title>The Genome Sequence of Phialophora europaea CBS 101466.</title>
        <authorList>
            <consortium name="The Broad Institute Genomics Platform"/>
            <person name="Cuomo C."/>
            <person name="de Hoog S."/>
            <person name="Gorbushina A."/>
            <person name="Walker B."/>
            <person name="Young S.K."/>
            <person name="Zeng Q."/>
            <person name="Gargeya S."/>
            <person name="Fitzgerald M."/>
            <person name="Haas B."/>
            <person name="Abouelleil A."/>
            <person name="Allen A.W."/>
            <person name="Alvarado L."/>
            <person name="Arachchi H.M."/>
            <person name="Berlin A.M."/>
            <person name="Chapman S.B."/>
            <person name="Gainer-Dewar J."/>
            <person name="Goldberg J."/>
            <person name="Griggs A."/>
            <person name="Gujja S."/>
            <person name="Hansen M."/>
            <person name="Howarth C."/>
            <person name="Imamovic A."/>
            <person name="Ireland A."/>
            <person name="Larimer J."/>
            <person name="McCowan C."/>
            <person name="Murphy C."/>
            <person name="Pearson M."/>
            <person name="Poon T.W."/>
            <person name="Priest M."/>
            <person name="Roberts A."/>
            <person name="Saif S."/>
            <person name="Shea T."/>
            <person name="Sisk P."/>
            <person name="Sykes S."/>
            <person name="Wortman J."/>
            <person name="Nusbaum C."/>
            <person name="Birren B."/>
        </authorList>
    </citation>
    <scope>NUCLEOTIDE SEQUENCE [LARGE SCALE GENOMIC DNA]</scope>
    <source>
        <strain evidence="3 4">CBS 101466</strain>
    </source>
</reference>
<dbReference type="SUPFAM" id="SSF56219">
    <property type="entry name" value="DNase I-like"/>
    <property type="match status" value="1"/>
</dbReference>
<dbReference type="InterPro" id="IPR046985">
    <property type="entry name" value="IP5"/>
</dbReference>
<evidence type="ECO:0000313" key="4">
    <source>
        <dbReference type="Proteomes" id="UP000030752"/>
    </source>
</evidence>
<dbReference type="GO" id="GO:0004439">
    <property type="term" value="F:phosphatidylinositol-4,5-bisphosphate 5-phosphatase activity"/>
    <property type="evidence" value="ECO:0007669"/>
    <property type="project" value="TreeGrafter"/>
</dbReference>
<dbReference type="RefSeq" id="XP_008717438.1">
    <property type="nucleotide sequence ID" value="XM_008719216.1"/>
</dbReference>
<dbReference type="GeneID" id="19972211"/>
<feature type="domain" description="Inositol polyphosphate-related phosphatase" evidence="2">
    <location>
        <begin position="2"/>
        <end position="338"/>
    </location>
</feature>
<proteinExistence type="predicted"/>
<dbReference type="Gene3D" id="3.60.10.10">
    <property type="entry name" value="Endonuclease/exonuclease/phosphatase"/>
    <property type="match status" value="1"/>
</dbReference>
<dbReference type="PANTHER" id="PTHR11200">
    <property type="entry name" value="INOSITOL 5-PHOSPHATASE"/>
    <property type="match status" value="1"/>
</dbReference>
<dbReference type="PANTHER" id="PTHR11200:SF286">
    <property type="entry name" value="5-PHOSPHATASE, PUTATIVE (AFU_ORTHOLOGUE AFUA_5G07600)-RELATED"/>
    <property type="match status" value="1"/>
</dbReference>
<dbReference type="eggNOG" id="KOG0566">
    <property type="taxonomic scope" value="Eukaryota"/>
</dbReference>
<name>W2RW99_CYPE1</name>
<dbReference type="InParanoid" id="W2RW99"/>